<proteinExistence type="predicted"/>
<dbReference type="EMBL" id="JAANNP010000159">
    <property type="protein sequence ID" value="NHC16409.1"/>
    <property type="molecule type" value="Genomic_DNA"/>
</dbReference>
<keyword evidence="2" id="KW-0472">Membrane</keyword>
<accession>A0ABX0H3R3</accession>
<evidence type="ECO:0000256" key="1">
    <source>
        <dbReference type="SAM" id="MobiDB-lite"/>
    </source>
</evidence>
<sequence length="173" mass="18518">MASRPPEGEDTWPDRFPPRPGSGDGLGAWDSLVIPDDARELEPDRRAWLRELRQQRRDRWLPQGPAAQRSRTVLLFALVAGLILALSAPALLLSPQPPRGSLPLAAAAGPDAVAGGLLPDVELRTLGSQPIDARAARPAVLMLLPAGECDCHPLVLDVVARARAAGVYPWLVT</sequence>
<protein>
    <submittedName>
        <fullName evidence="3">Uncharacterized protein</fullName>
    </submittedName>
</protein>
<gene>
    <name evidence="3" type="ORF">G9H71_21725</name>
</gene>
<reference evidence="3 4" key="1">
    <citation type="submission" date="2020-03" db="EMBL/GenBank/DDBJ databases">
        <title>Two novel Motilibacter sp.</title>
        <authorList>
            <person name="Liu S."/>
        </authorList>
    </citation>
    <scope>NUCLEOTIDE SEQUENCE [LARGE SCALE GENOMIC DNA]</scope>
    <source>
        <strain evidence="3 4">E257</strain>
    </source>
</reference>
<evidence type="ECO:0000256" key="2">
    <source>
        <dbReference type="SAM" id="Phobius"/>
    </source>
</evidence>
<feature type="transmembrane region" description="Helical" evidence="2">
    <location>
        <begin position="73"/>
        <end position="93"/>
    </location>
</feature>
<keyword evidence="2" id="KW-1133">Transmembrane helix</keyword>
<organism evidence="3 4">
    <name type="scientific">Motilibacter deserti</name>
    <dbReference type="NCBI Taxonomy" id="2714956"/>
    <lineage>
        <taxon>Bacteria</taxon>
        <taxon>Bacillati</taxon>
        <taxon>Actinomycetota</taxon>
        <taxon>Actinomycetes</taxon>
        <taxon>Motilibacterales</taxon>
        <taxon>Motilibacteraceae</taxon>
        <taxon>Motilibacter</taxon>
    </lineage>
</organism>
<keyword evidence="4" id="KW-1185">Reference proteome</keyword>
<keyword evidence="2" id="KW-0812">Transmembrane</keyword>
<name>A0ABX0H3R3_9ACTN</name>
<feature type="non-terminal residue" evidence="3">
    <location>
        <position position="173"/>
    </location>
</feature>
<comment type="caution">
    <text evidence="3">The sequence shown here is derived from an EMBL/GenBank/DDBJ whole genome shotgun (WGS) entry which is preliminary data.</text>
</comment>
<evidence type="ECO:0000313" key="3">
    <source>
        <dbReference type="EMBL" id="NHC16409.1"/>
    </source>
</evidence>
<evidence type="ECO:0000313" key="4">
    <source>
        <dbReference type="Proteomes" id="UP000800981"/>
    </source>
</evidence>
<dbReference type="Proteomes" id="UP000800981">
    <property type="component" value="Unassembled WGS sequence"/>
</dbReference>
<feature type="region of interest" description="Disordered" evidence="1">
    <location>
        <begin position="1"/>
        <end position="30"/>
    </location>
</feature>